<feature type="region of interest" description="Disordered" evidence="1">
    <location>
        <begin position="1"/>
        <end position="24"/>
    </location>
</feature>
<feature type="compositionally biased region" description="Pro residues" evidence="1">
    <location>
        <begin position="42"/>
        <end position="65"/>
    </location>
</feature>
<dbReference type="VEuPathDB" id="FungiDB:BO83DRAFT_454123"/>
<evidence type="ECO:0000256" key="1">
    <source>
        <dbReference type="SAM" id="MobiDB-lite"/>
    </source>
</evidence>
<dbReference type="GeneID" id="37058908"/>
<feature type="region of interest" description="Disordered" evidence="1">
    <location>
        <begin position="39"/>
        <end position="70"/>
    </location>
</feature>
<keyword evidence="3" id="KW-1185">Reference proteome</keyword>
<gene>
    <name evidence="2" type="ORF">BO83DRAFT_454123</name>
</gene>
<accession>A0A317W6Y2</accession>
<dbReference type="AlphaFoldDB" id="A0A317W6Y2"/>
<evidence type="ECO:0000313" key="3">
    <source>
        <dbReference type="Proteomes" id="UP000246171"/>
    </source>
</evidence>
<dbReference type="EMBL" id="MSFU01000003">
    <property type="protein sequence ID" value="PWY82394.1"/>
    <property type="molecule type" value="Genomic_DNA"/>
</dbReference>
<reference evidence="2" key="1">
    <citation type="submission" date="2016-12" db="EMBL/GenBank/DDBJ databases">
        <title>The genomes of Aspergillus section Nigri reveals drivers in fungal speciation.</title>
        <authorList>
            <consortium name="DOE Joint Genome Institute"/>
            <person name="Vesth T.C."/>
            <person name="Nybo J."/>
            <person name="Theobald S."/>
            <person name="Brandl J."/>
            <person name="Frisvad J.C."/>
            <person name="Nielsen K.F."/>
            <person name="Lyhne E.K."/>
            <person name="Kogle M.E."/>
            <person name="Kuo A."/>
            <person name="Riley R."/>
            <person name="Clum A."/>
            <person name="Nolan M."/>
            <person name="Lipzen A."/>
            <person name="Salamov A."/>
            <person name="Henrissat B."/>
            <person name="Wiebenga A."/>
            <person name="De vries R.P."/>
            <person name="Grigoriev I.V."/>
            <person name="Mortensen U.H."/>
            <person name="Andersen M.R."/>
            <person name="Baker S.E."/>
        </authorList>
    </citation>
    <scope>NUCLEOTIDE SEQUENCE</scope>
    <source>
        <strain evidence="2">CBS 122712</strain>
    </source>
</reference>
<feature type="region of interest" description="Disordered" evidence="1">
    <location>
        <begin position="160"/>
        <end position="188"/>
    </location>
</feature>
<dbReference type="Proteomes" id="UP000246171">
    <property type="component" value="Unassembled WGS sequence"/>
</dbReference>
<sequence length="188" mass="19774">MTDTRAPAANPITINPPANTLPPNVATRTVRVANMTAHDFYPAPPAPQASPAPQAPPAPPAPPTPSTAAAPLLLGGNWSDALVRTIERSSQLQQDLRGIALRMGQLSREYEALAREIHRPRLLGHLGEICMHAVAQHTNNPAGVAAVRRAMRAAIDLLNPQGNANQPANNPQGNANQPANNPQANANP</sequence>
<name>A0A317W6Y2_ASPEC</name>
<comment type="caution">
    <text evidence="2">The sequence shown here is derived from an EMBL/GenBank/DDBJ whole genome shotgun (WGS) entry which is preliminary data.</text>
</comment>
<dbReference type="RefSeq" id="XP_025392057.1">
    <property type="nucleotide sequence ID" value="XM_025536946.1"/>
</dbReference>
<protein>
    <submittedName>
        <fullName evidence="2">Uncharacterized protein</fullName>
    </submittedName>
</protein>
<organism evidence="2 3">
    <name type="scientific">Aspergillus eucalypticola (strain CBS 122712 / IBT 29274)</name>
    <dbReference type="NCBI Taxonomy" id="1448314"/>
    <lineage>
        <taxon>Eukaryota</taxon>
        <taxon>Fungi</taxon>
        <taxon>Dikarya</taxon>
        <taxon>Ascomycota</taxon>
        <taxon>Pezizomycotina</taxon>
        <taxon>Eurotiomycetes</taxon>
        <taxon>Eurotiomycetidae</taxon>
        <taxon>Eurotiales</taxon>
        <taxon>Aspergillaceae</taxon>
        <taxon>Aspergillus</taxon>
        <taxon>Aspergillus subgen. Circumdati</taxon>
    </lineage>
</organism>
<evidence type="ECO:0000313" key="2">
    <source>
        <dbReference type="EMBL" id="PWY82394.1"/>
    </source>
</evidence>
<proteinExistence type="predicted"/>